<dbReference type="GO" id="GO:0046872">
    <property type="term" value="F:metal ion binding"/>
    <property type="evidence" value="ECO:0007669"/>
    <property type="project" value="UniProtKB-KW"/>
</dbReference>
<evidence type="ECO:0000256" key="5">
    <source>
        <dbReference type="ARBA" id="ARBA00022723"/>
    </source>
</evidence>
<evidence type="ECO:0000256" key="3">
    <source>
        <dbReference type="ARBA" id="ARBA00006958"/>
    </source>
</evidence>
<evidence type="ECO:0000256" key="2">
    <source>
        <dbReference type="ARBA" id="ARBA00004123"/>
    </source>
</evidence>
<evidence type="ECO:0000256" key="4">
    <source>
        <dbReference type="ARBA" id="ARBA00022722"/>
    </source>
</evidence>
<sequence>MARACLLFEALEIENRENQRRHSRVTARLRRRLRNQAEALALSDTDFKANYRLTKELFKHLCSELKPFMVRLKRRTKISVECKVLTALSFYATGSYQKPVGMSYLHGLSQASVSNAVKEVTRALNTHSILTKYIHFPHSRQERQAIINGFSNKFGFPGCLGCIDGTHVALIKPTEHEERFFNRKHYHSRNVQMICDSDLNILNIDASFGGASHDAYIWKNGEIQSHLQELHSRGENVWFLGDSGYPLRPWLLTPIVNAEPAVGADAEQQLLASGILQRDRIVQRLWSAPRQ</sequence>
<dbReference type="OrthoDB" id="7434799at2759"/>
<evidence type="ECO:0000256" key="1">
    <source>
        <dbReference type="ARBA" id="ARBA00001968"/>
    </source>
</evidence>
<keyword evidence="6" id="KW-0378">Hydrolase</keyword>
<keyword evidence="4" id="KW-0540">Nuclease</keyword>
<dbReference type="AlphaFoldDB" id="A0A8J9YMN4"/>
<dbReference type="GO" id="GO:0016787">
    <property type="term" value="F:hydrolase activity"/>
    <property type="evidence" value="ECO:0007669"/>
    <property type="project" value="UniProtKB-KW"/>
</dbReference>
<comment type="subcellular location">
    <subcellularLocation>
        <location evidence="2">Nucleus</location>
    </subcellularLocation>
</comment>
<dbReference type="GO" id="GO:0004518">
    <property type="term" value="F:nuclease activity"/>
    <property type="evidence" value="ECO:0007669"/>
    <property type="project" value="UniProtKB-KW"/>
</dbReference>
<evidence type="ECO:0000313" key="9">
    <source>
        <dbReference type="EMBL" id="CAH0731056.1"/>
    </source>
</evidence>
<reference evidence="9" key="1">
    <citation type="submission" date="2021-12" db="EMBL/GenBank/DDBJ databases">
        <authorList>
            <person name="Martin H S."/>
        </authorList>
    </citation>
    <scope>NUCLEOTIDE SEQUENCE</scope>
</reference>
<evidence type="ECO:0000313" key="10">
    <source>
        <dbReference type="Proteomes" id="UP000838878"/>
    </source>
</evidence>
<feature type="domain" description="DDE Tnp4" evidence="8">
    <location>
        <begin position="163"/>
        <end position="268"/>
    </location>
</feature>
<protein>
    <recommendedName>
        <fullName evidence="8">DDE Tnp4 domain-containing protein</fullName>
    </recommendedName>
</protein>
<dbReference type="Pfam" id="PF13359">
    <property type="entry name" value="DDE_Tnp_4"/>
    <property type="match status" value="1"/>
</dbReference>
<name>A0A8J9YMN4_9NEOP</name>
<evidence type="ECO:0000256" key="7">
    <source>
        <dbReference type="ARBA" id="ARBA00023242"/>
    </source>
</evidence>
<dbReference type="GO" id="GO:0005634">
    <property type="term" value="C:nucleus"/>
    <property type="evidence" value="ECO:0007669"/>
    <property type="project" value="UniProtKB-SubCell"/>
</dbReference>
<accession>A0A8J9YMN4</accession>
<organism evidence="9 10">
    <name type="scientific">Brenthis ino</name>
    <name type="common">lesser marbled fritillary</name>
    <dbReference type="NCBI Taxonomy" id="405034"/>
    <lineage>
        <taxon>Eukaryota</taxon>
        <taxon>Metazoa</taxon>
        <taxon>Ecdysozoa</taxon>
        <taxon>Arthropoda</taxon>
        <taxon>Hexapoda</taxon>
        <taxon>Insecta</taxon>
        <taxon>Pterygota</taxon>
        <taxon>Neoptera</taxon>
        <taxon>Endopterygota</taxon>
        <taxon>Lepidoptera</taxon>
        <taxon>Glossata</taxon>
        <taxon>Ditrysia</taxon>
        <taxon>Papilionoidea</taxon>
        <taxon>Nymphalidae</taxon>
        <taxon>Heliconiinae</taxon>
        <taxon>Argynnini</taxon>
        <taxon>Brenthis</taxon>
    </lineage>
</organism>
<comment type="similarity">
    <text evidence="3">Belongs to the HARBI1 family.</text>
</comment>
<proteinExistence type="inferred from homology"/>
<evidence type="ECO:0000259" key="8">
    <source>
        <dbReference type="Pfam" id="PF13359"/>
    </source>
</evidence>
<dbReference type="Proteomes" id="UP000838878">
    <property type="component" value="Chromosome 9"/>
</dbReference>
<keyword evidence="10" id="KW-1185">Reference proteome</keyword>
<keyword evidence="7" id="KW-0539">Nucleus</keyword>
<feature type="non-terminal residue" evidence="9">
    <location>
        <position position="291"/>
    </location>
</feature>
<dbReference type="EMBL" id="OV170229">
    <property type="protein sequence ID" value="CAH0731056.1"/>
    <property type="molecule type" value="Genomic_DNA"/>
</dbReference>
<gene>
    <name evidence="9" type="ORF">BINO364_LOCUS15969</name>
</gene>
<comment type="cofactor">
    <cofactor evidence="1">
        <name>a divalent metal cation</name>
        <dbReference type="ChEBI" id="CHEBI:60240"/>
    </cofactor>
</comment>
<dbReference type="InterPro" id="IPR027806">
    <property type="entry name" value="HARBI1_dom"/>
</dbReference>
<dbReference type="InterPro" id="IPR045249">
    <property type="entry name" value="HARBI1-like"/>
</dbReference>
<keyword evidence="5" id="KW-0479">Metal-binding</keyword>
<dbReference type="PANTHER" id="PTHR22930:SF289">
    <property type="entry name" value="DDE TNP4 DOMAIN-CONTAINING PROTEIN-RELATED"/>
    <property type="match status" value="1"/>
</dbReference>
<evidence type="ECO:0000256" key="6">
    <source>
        <dbReference type="ARBA" id="ARBA00022801"/>
    </source>
</evidence>
<dbReference type="PANTHER" id="PTHR22930">
    <property type="match status" value="1"/>
</dbReference>